<dbReference type="Proteomes" id="UP000479000">
    <property type="component" value="Unassembled WGS sequence"/>
</dbReference>
<proteinExistence type="predicted"/>
<reference evidence="1 2" key="1">
    <citation type="submission" date="2020-02" db="EMBL/GenBank/DDBJ databases">
        <authorList>
            <person name="Ferguson B K."/>
        </authorList>
    </citation>
    <scope>NUCLEOTIDE SEQUENCE [LARGE SCALE GENOMIC DNA]</scope>
</reference>
<evidence type="ECO:0000313" key="1">
    <source>
        <dbReference type="EMBL" id="CAA9993727.1"/>
    </source>
</evidence>
<evidence type="ECO:0000313" key="2">
    <source>
        <dbReference type="Proteomes" id="UP000479000"/>
    </source>
</evidence>
<name>A0A6H5FVK4_9HEMI</name>
<dbReference type="AlphaFoldDB" id="A0A6H5FVK4"/>
<gene>
    <name evidence="1" type="ORF">NTEN_LOCUS616</name>
</gene>
<accession>A0A6H5FVK4</accession>
<dbReference type="EMBL" id="CADCXU010001128">
    <property type="protein sequence ID" value="CAA9993727.1"/>
    <property type="molecule type" value="Genomic_DNA"/>
</dbReference>
<organism evidence="1 2">
    <name type="scientific">Nesidiocoris tenuis</name>
    <dbReference type="NCBI Taxonomy" id="355587"/>
    <lineage>
        <taxon>Eukaryota</taxon>
        <taxon>Metazoa</taxon>
        <taxon>Ecdysozoa</taxon>
        <taxon>Arthropoda</taxon>
        <taxon>Hexapoda</taxon>
        <taxon>Insecta</taxon>
        <taxon>Pterygota</taxon>
        <taxon>Neoptera</taxon>
        <taxon>Paraneoptera</taxon>
        <taxon>Hemiptera</taxon>
        <taxon>Heteroptera</taxon>
        <taxon>Panheteroptera</taxon>
        <taxon>Cimicomorpha</taxon>
        <taxon>Miridae</taxon>
        <taxon>Dicyphina</taxon>
        <taxon>Nesidiocoris</taxon>
    </lineage>
</organism>
<feature type="non-terminal residue" evidence="1">
    <location>
        <position position="1"/>
    </location>
</feature>
<protein>
    <submittedName>
        <fullName evidence="1">Uncharacterized protein</fullName>
    </submittedName>
</protein>
<sequence length="67" mass="7752">AARRFRSEFTLLEISLFSGLFYNGSTKRTRRSPILPRKPLFLAGFHSEKKGKIAIIWRTPSSKCIMH</sequence>
<keyword evidence="2" id="KW-1185">Reference proteome</keyword>